<evidence type="ECO:0000313" key="5">
    <source>
        <dbReference type="Proteomes" id="UP001634394"/>
    </source>
</evidence>
<dbReference type="InterPro" id="IPR047153">
    <property type="entry name" value="TRIM45/56/19-like"/>
</dbReference>
<keyword evidence="1" id="KW-0863">Zinc-finger</keyword>
<dbReference type="PROSITE" id="PS50119">
    <property type="entry name" value="ZF_BBOX"/>
    <property type="match status" value="1"/>
</dbReference>
<sequence length="623" mass="71265">MSSKLKRRQDKELTCGSHYGETLRFFCTLHNELICAICSIRQHKQCQETLTFQEATERFEDEKNSVLNEIESFHALFSAKDQENVHSLSLLKPRCDDIRKDIMNVRERLNMIIEQKEKDLLAAVERYERVQEAKMMGKASQLQTLISFTAKLKERADEAYVKQTECLRVKSISRIVNKLGNLKERSFQYLLDSRCDDLDFDVSPTVEEFLEDLDDIGELTVTSAEQPEIDPFDDPALTVRTEDTKTTHEQFEDSTLNAEKRYTYPFFRDGLNDDDQPAKTLHLDLRNDDFQFTSDDESQADENYDDADGDNEGGDNSLGDEAHNRSHVDGLKGKMTTFMTVDHGKGCWLYGIVFLQDGRLVITDVTHDSLQMYSKTYDLLSESRVSFTPWDITTMSSDLVAVAAGGKSCIKIFRVNNNDFDHIRDIDVGSECISVFFNEQLFIAGTWKGGVILSPDGEVLQRIEKNSGGREVFRRADFIASDDEGENVFLTNSWASKIVCLTRDGVKKWEYQIKGMNPRGIHWEKDKLIVSCKNQNKIIAISKDGKHVRDVFTEGLDHPYAISYHTESNRMVVTEWDEKMVSDKTRLVRIISPGPEIFPINEIDTANPEENNGEVICQEGDER</sequence>
<evidence type="ECO:0000256" key="1">
    <source>
        <dbReference type="PROSITE-ProRule" id="PRU00024"/>
    </source>
</evidence>
<keyword evidence="1" id="KW-0862">Zinc</keyword>
<evidence type="ECO:0000259" key="3">
    <source>
        <dbReference type="PROSITE" id="PS50119"/>
    </source>
</evidence>
<accession>A0ABD3VCV6</accession>
<organism evidence="4 5">
    <name type="scientific">Sinanodonta woodiana</name>
    <name type="common">Chinese pond mussel</name>
    <name type="synonym">Anodonta woodiana</name>
    <dbReference type="NCBI Taxonomy" id="1069815"/>
    <lineage>
        <taxon>Eukaryota</taxon>
        <taxon>Metazoa</taxon>
        <taxon>Spiralia</taxon>
        <taxon>Lophotrochozoa</taxon>
        <taxon>Mollusca</taxon>
        <taxon>Bivalvia</taxon>
        <taxon>Autobranchia</taxon>
        <taxon>Heteroconchia</taxon>
        <taxon>Palaeoheterodonta</taxon>
        <taxon>Unionida</taxon>
        <taxon>Unionoidea</taxon>
        <taxon>Unionidae</taxon>
        <taxon>Unioninae</taxon>
        <taxon>Sinanodonta</taxon>
    </lineage>
</organism>
<name>A0ABD3VCV6_SINWO</name>
<dbReference type="SUPFAM" id="SSF101898">
    <property type="entry name" value="NHL repeat"/>
    <property type="match status" value="1"/>
</dbReference>
<feature type="compositionally biased region" description="Acidic residues" evidence="2">
    <location>
        <begin position="294"/>
        <end position="313"/>
    </location>
</feature>
<protein>
    <recommendedName>
        <fullName evidence="3">B box-type domain-containing protein</fullName>
    </recommendedName>
</protein>
<dbReference type="Gene3D" id="3.30.160.60">
    <property type="entry name" value="Classic Zinc Finger"/>
    <property type="match status" value="1"/>
</dbReference>
<dbReference type="InterPro" id="IPR000315">
    <property type="entry name" value="Znf_B-box"/>
</dbReference>
<feature type="region of interest" description="Disordered" evidence="2">
    <location>
        <begin position="291"/>
        <end position="326"/>
    </location>
</feature>
<dbReference type="GO" id="GO:0008270">
    <property type="term" value="F:zinc ion binding"/>
    <property type="evidence" value="ECO:0007669"/>
    <property type="project" value="UniProtKB-KW"/>
</dbReference>
<dbReference type="Proteomes" id="UP001634394">
    <property type="component" value="Unassembled WGS sequence"/>
</dbReference>
<dbReference type="PANTHER" id="PTHR25462:SF296">
    <property type="entry name" value="MEIOTIC P26, ISOFORM F"/>
    <property type="match status" value="1"/>
</dbReference>
<keyword evidence="1" id="KW-0479">Metal-binding</keyword>
<evidence type="ECO:0000313" key="4">
    <source>
        <dbReference type="EMBL" id="KAL3859430.1"/>
    </source>
</evidence>
<dbReference type="Gene3D" id="2.120.10.30">
    <property type="entry name" value="TolB, C-terminal domain"/>
    <property type="match status" value="2"/>
</dbReference>
<evidence type="ECO:0000256" key="2">
    <source>
        <dbReference type="SAM" id="MobiDB-lite"/>
    </source>
</evidence>
<feature type="domain" description="B box-type" evidence="3">
    <location>
        <begin position="10"/>
        <end position="44"/>
    </location>
</feature>
<keyword evidence="5" id="KW-1185">Reference proteome</keyword>
<comment type="caution">
    <text evidence="4">The sequence shown here is derived from an EMBL/GenBank/DDBJ whole genome shotgun (WGS) entry which is preliminary data.</text>
</comment>
<proteinExistence type="predicted"/>
<reference evidence="4 5" key="1">
    <citation type="submission" date="2024-11" db="EMBL/GenBank/DDBJ databases">
        <title>Chromosome-level genome assembly of the freshwater bivalve Anodonta woodiana.</title>
        <authorList>
            <person name="Chen X."/>
        </authorList>
    </citation>
    <scope>NUCLEOTIDE SEQUENCE [LARGE SCALE GENOMIC DNA]</scope>
    <source>
        <strain evidence="4">MN2024</strain>
        <tissue evidence="4">Gills</tissue>
    </source>
</reference>
<dbReference type="InterPro" id="IPR011042">
    <property type="entry name" value="6-blade_b-propeller_TolB-like"/>
</dbReference>
<dbReference type="AlphaFoldDB" id="A0ABD3VCV6"/>
<feature type="region of interest" description="Disordered" evidence="2">
    <location>
        <begin position="602"/>
        <end position="623"/>
    </location>
</feature>
<dbReference type="SUPFAM" id="SSF57845">
    <property type="entry name" value="B-box zinc-binding domain"/>
    <property type="match status" value="1"/>
</dbReference>
<dbReference type="EMBL" id="JBJQND010000012">
    <property type="protein sequence ID" value="KAL3859430.1"/>
    <property type="molecule type" value="Genomic_DNA"/>
</dbReference>
<dbReference type="PANTHER" id="PTHR25462">
    <property type="entry name" value="BONUS, ISOFORM C-RELATED"/>
    <property type="match status" value="1"/>
</dbReference>
<gene>
    <name evidence="4" type="ORF">ACJMK2_009653</name>
</gene>